<reference evidence="2 3" key="1">
    <citation type="submission" date="2019-02" db="EMBL/GenBank/DDBJ databases">
        <title>Deep-cultivation of Planctomycetes and their phenomic and genomic characterization uncovers novel biology.</title>
        <authorList>
            <person name="Wiegand S."/>
            <person name="Jogler M."/>
            <person name="Boedeker C."/>
            <person name="Pinto D."/>
            <person name="Vollmers J."/>
            <person name="Rivas-Marin E."/>
            <person name="Kohn T."/>
            <person name="Peeters S.H."/>
            <person name="Heuer A."/>
            <person name="Rast P."/>
            <person name="Oberbeckmann S."/>
            <person name="Bunk B."/>
            <person name="Jeske O."/>
            <person name="Meyerdierks A."/>
            <person name="Storesund J.E."/>
            <person name="Kallscheuer N."/>
            <person name="Luecker S."/>
            <person name="Lage O.M."/>
            <person name="Pohl T."/>
            <person name="Merkel B.J."/>
            <person name="Hornburger P."/>
            <person name="Mueller R.-W."/>
            <person name="Bruemmer F."/>
            <person name="Labrenz M."/>
            <person name="Spormann A.M."/>
            <person name="Op den Camp H."/>
            <person name="Overmann J."/>
            <person name="Amann R."/>
            <person name="Jetten M.S.M."/>
            <person name="Mascher T."/>
            <person name="Medema M.H."/>
            <person name="Devos D.P."/>
            <person name="Kaster A.-K."/>
            <person name="Ovreas L."/>
            <person name="Rohde M."/>
            <person name="Galperin M.Y."/>
            <person name="Jogler C."/>
        </authorList>
    </citation>
    <scope>NUCLEOTIDE SEQUENCE [LARGE SCALE GENOMIC DNA]</scope>
    <source>
        <strain evidence="2 3">KS4</strain>
    </source>
</reference>
<proteinExistence type="predicted"/>
<evidence type="ECO:0000313" key="2">
    <source>
        <dbReference type="EMBL" id="QDU33031.1"/>
    </source>
</evidence>
<sequence>MNNQKLDIDLSVLQAEPAGDYHAKANEYLSSHQLMDFMKCPWLYRKKHKGLIEDKDSPAYLIGRAAHSRILEGRDAYESSFAMGGPINEKTGKPYGTQTKAFVQWRIEQGKPVLSHEQADLVENMASGVAMNDKAVDLLLYGRAEGVLRQSYCDIPCQVRIDWTHPHKGIVDLKTCDDLLWFEADAKRYHYAYQLAFYRAIFATAVKEDPENIPVHIVAVEKKEPYRCGVWRVSEPLLAITQRENEAAIRRLIACQAINHWPTGYEELRYLATAPRNF</sequence>
<keyword evidence="2" id="KW-0269">Exonuclease</keyword>
<dbReference type="InterPro" id="IPR024432">
    <property type="entry name" value="Put_RecE_PDDEXK-like_dom"/>
</dbReference>
<gene>
    <name evidence="2" type="ORF">KS4_10720</name>
</gene>
<dbReference type="OrthoDB" id="256590at2"/>
<dbReference type="EMBL" id="CP036425">
    <property type="protein sequence ID" value="QDU33031.1"/>
    <property type="molecule type" value="Genomic_DNA"/>
</dbReference>
<keyword evidence="2" id="KW-0540">Nuclease</keyword>
<dbReference type="Gene3D" id="3.90.320.10">
    <property type="match status" value="1"/>
</dbReference>
<protein>
    <submittedName>
        <fullName evidence="2">Exonuclease VIII</fullName>
    </submittedName>
</protein>
<evidence type="ECO:0000259" key="1">
    <source>
        <dbReference type="Pfam" id="PF12684"/>
    </source>
</evidence>
<organism evidence="2 3">
    <name type="scientific">Poriferisphaera corsica</name>
    <dbReference type="NCBI Taxonomy" id="2528020"/>
    <lineage>
        <taxon>Bacteria</taxon>
        <taxon>Pseudomonadati</taxon>
        <taxon>Planctomycetota</taxon>
        <taxon>Phycisphaerae</taxon>
        <taxon>Phycisphaerales</taxon>
        <taxon>Phycisphaeraceae</taxon>
        <taxon>Poriferisphaera</taxon>
    </lineage>
</organism>
<name>A0A517YS40_9BACT</name>
<evidence type="ECO:0000313" key="3">
    <source>
        <dbReference type="Proteomes" id="UP000317369"/>
    </source>
</evidence>
<dbReference type="KEGG" id="pcor:KS4_10720"/>
<dbReference type="GO" id="GO:0004527">
    <property type="term" value="F:exonuclease activity"/>
    <property type="evidence" value="ECO:0007669"/>
    <property type="project" value="UniProtKB-KW"/>
</dbReference>
<keyword evidence="2" id="KW-0378">Hydrolase</keyword>
<dbReference type="AlphaFoldDB" id="A0A517YS40"/>
<accession>A0A517YS40</accession>
<keyword evidence="3" id="KW-1185">Reference proteome</keyword>
<dbReference type="Pfam" id="PF12684">
    <property type="entry name" value="DUF3799"/>
    <property type="match status" value="1"/>
</dbReference>
<dbReference type="InterPro" id="IPR011604">
    <property type="entry name" value="PDDEXK-like_dom_sf"/>
</dbReference>
<feature type="domain" description="Putative exodeoxyribonuclease 8 PDDEXK-like" evidence="1">
    <location>
        <begin position="30"/>
        <end position="271"/>
    </location>
</feature>
<dbReference type="Proteomes" id="UP000317369">
    <property type="component" value="Chromosome"/>
</dbReference>